<evidence type="ECO:0000256" key="1">
    <source>
        <dbReference type="SAM" id="MobiDB-lite"/>
    </source>
</evidence>
<sequence length="121" mass="12125">SPKLGRRKQSVSAADGSSEVGTSSSTKPGDGAASSKGNAALPKKPKQKLLSKLPSQTSPTAVMPDAKSLKPGTEKPEVGNISADTCVAVGPASPGDSAEEAQTNCDLPESEVVAQEVPVRG</sequence>
<feature type="compositionally biased region" description="Low complexity" evidence="1">
    <location>
        <begin position="50"/>
        <end position="60"/>
    </location>
</feature>
<feature type="non-terminal residue" evidence="2">
    <location>
        <position position="1"/>
    </location>
</feature>
<accession>A0A427AHM9</accession>
<organism evidence="2 3">
    <name type="scientific">Ensete ventricosum</name>
    <name type="common">Abyssinian banana</name>
    <name type="synonym">Musa ensete</name>
    <dbReference type="NCBI Taxonomy" id="4639"/>
    <lineage>
        <taxon>Eukaryota</taxon>
        <taxon>Viridiplantae</taxon>
        <taxon>Streptophyta</taxon>
        <taxon>Embryophyta</taxon>
        <taxon>Tracheophyta</taxon>
        <taxon>Spermatophyta</taxon>
        <taxon>Magnoliopsida</taxon>
        <taxon>Liliopsida</taxon>
        <taxon>Zingiberales</taxon>
        <taxon>Musaceae</taxon>
        <taxon>Ensete</taxon>
    </lineage>
</organism>
<gene>
    <name evidence="2" type="ORF">B296_00010748</name>
</gene>
<proteinExistence type="predicted"/>
<reference evidence="2 3" key="1">
    <citation type="journal article" date="2014" name="Agronomy (Basel)">
        <title>A Draft Genome Sequence for Ensete ventricosum, the Drought-Tolerant Tree Against Hunger.</title>
        <authorList>
            <person name="Harrison J."/>
            <person name="Moore K.A."/>
            <person name="Paszkiewicz K."/>
            <person name="Jones T."/>
            <person name="Grant M."/>
            <person name="Ambacheew D."/>
            <person name="Muzemil S."/>
            <person name="Studholme D.J."/>
        </authorList>
    </citation>
    <scope>NUCLEOTIDE SEQUENCE [LARGE SCALE GENOMIC DNA]</scope>
</reference>
<dbReference type="Proteomes" id="UP000287651">
    <property type="component" value="Unassembled WGS sequence"/>
</dbReference>
<evidence type="ECO:0000313" key="2">
    <source>
        <dbReference type="EMBL" id="RRT75706.1"/>
    </source>
</evidence>
<evidence type="ECO:0000313" key="3">
    <source>
        <dbReference type="Proteomes" id="UP000287651"/>
    </source>
</evidence>
<dbReference type="AlphaFoldDB" id="A0A427AHM9"/>
<name>A0A427AHM9_ENSVE</name>
<comment type="caution">
    <text evidence="2">The sequence shown here is derived from an EMBL/GenBank/DDBJ whole genome shotgun (WGS) entry which is preliminary data.</text>
</comment>
<dbReference type="EMBL" id="AMZH03002400">
    <property type="protein sequence ID" value="RRT75706.1"/>
    <property type="molecule type" value="Genomic_DNA"/>
</dbReference>
<protein>
    <submittedName>
        <fullName evidence="2">Uncharacterized protein</fullName>
    </submittedName>
</protein>
<feature type="region of interest" description="Disordered" evidence="1">
    <location>
        <begin position="86"/>
        <end position="105"/>
    </location>
</feature>
<feature type="region of interest" description="Disordered" evidence="1">
    <location>
        <begin position="1"/>
        <end position="80"/>
    </location>
</feature>